<evidence type="ECO:0000313" key="2">
    <source>
        <dbReference type="EMBL" id="KAL0312837.1"/>
    </source>
</evidence>
<protein>
    <submittedName>
        <fullName evidence="2">Uncharacterized protein</fullName>
    </submittedName>
</protein>
<name>A0AAW2L1X0_SESRA</name>
<reference evidence="2" key="2">
    <citation type="journal article" date="2024" name="Plant">
        <title>Genomic evolution and insights into agronomic trait innovations of Sesamum species.</title>
        <authorList>
            <person name="Miao H."/>
            <person name="Wang L."/>
            <person name="Qu L."/>
            <person name="Liu H."/>
            <person name="Sun Y."/>
            <person name="Le M."/>
            <person name="Wang Q."/>
            <person name="Wei S."/>
            <person name="Zheng Y."/>
            <person name="Lin W."/>
            <person name="Duan Y."/>
            <person name="Cao H."/>
            <person name="Xiong S."/>
            <person name="Wang X."/>
            <person name="Wei L."/>
            <person name="Li C."/>
            <person name="Ma Q."/>
            <person name="Ju M."/>
            <person name="Zhao R."/>
            <person name="Li G."/>
            <person name="Mu C."/>
            <person name="Tian Q."/>
            <person name="Mei H."/>
            <person name="Zhang T."/>
            <person name="Gao T."/>
            <person name="Zhang H."/>
        </authorList>
    </citation>
    <scope>NUCLEOTIDE SEQUENCE</scope>
    <source>
        <strain evidence="2">G02</strain>
    </source>
</reference>
<feature type="region of interest" description="Disordered" evidence="1">
    <location>
        <begin position="310"/>
        <end position="333"/>
    </location>
</feature>
<comment type="caution">
    <text evidence="2">The sequence shown here is derived from an EMBL/GenBank/DDBJ whole genome shotgun (WGS) entry which is preliminary data.</text>
</comment>
<sequence>MPGKLRSRWIGPFEVSNVFPYGAVEIKSLDTGKTFKVNGHRLKPFRSDDTAENFVDRQPPNRRRRSCSATILDRTALRSAPRRRAFAAAFAATPFPPQPDEHRKPPPLFRPLLLLSFSSMTRHRPKGGPADHTCPCRCFFFPAAPTTVPTLTSPPPAAPIPESSRTEILQDTYRKRARFNASTGIPPTAERDLDGCLTFTSREHKQSQAYRESLIDYGTFEPVSVWKEVASDSWVYHPSRSKGAWLASQFHTVATSSKNLCLGHLITHLAVNLGILNLTRHDLHLACEEEPLDVACLHRMHVFDRRQAPSGVGSVDLDPNERPFPPHSPLQPDTHAATVERLTRLERSVDWLHRKLDVVLTKLGGSTSIPPPPDV</sequence>
<dbReference type="EMBL" id="JACGWJ010000026">
    <property type="protein sequence ID" value="KAL0312837.1"/>
    <property type="molecule type" value="Genomic_DNA"/>
</dbReference>
<accession>A0AAW2L1X0</accession>
<gene>
    <name evidence="2" type="ORF">Sradi_5683000</name>
</gene>
<reference evidence="2" key="1">
    <citation type="submission" date="2020-06" db="EMBL/GenBank/DDBJ databases">
        <authorList>
            <person name="Li T."/>
            <person name="Hu X."/>
            <person name="Zhang T."/>
            <person name="Song X."/>
            <person name="Zhang H."/>
            <person name="Dai N."/>
            <person name="Sheng W."/>
            <person name="Hou X."/>
            <person name="Wei L."/>
        </authorList>
    </citation>
    <scope>NUCLEOTIDE SEQUENCE</scope>
    <source>
        <strain evidence="2">G02</strain>
        <tissue evidence="2">Leaf</tissue>
    </source>
</reference>
<evidence type="ECO:0000256" key="1">
    <source>
        <dbReference type="SAM" id="MobiDB-lite"/>
    </source>
</evidence>
<proteinExistence type="predicted"/>
<dbReference type="AlphaFoldDB" id="A0AAW2L1X0"/>
<organism evidence="2">
    <name type="scientific">Sesamum radiatum</name>
    <name type="common">Black benniseed</name>
    <dbReference type="NCBI Taxonomy" id="300843"/>
    <lineage>
        <taxon>Eukaryota</taxon>
        <taxon>Viridiplantae</taxon>
        <taxon>Streptophyta</taxon>
        <taxon>Embryophyta</taxon>
        <taxon>Tracheophyta</taxon>
        <taxon>Spermatophyta</taxon>
        <taxon>Magnoliopsida</taxon>
        <taxon>eudicotyledons</taxon>
        <taxon>Gunneridae</taxon>
        <taxon>Pentapetalae</taxon>
        <taxon>asterids</taxon>
        <taxon>lamiids</taxon>
        <taxon>Lamiales</taxon>
        <taxon>Pedaliaceae</taxon>
        <taxon>Sesamum</taxon>
    </lineage>
</organism>